<dbReference type="GO" id="GO:0050992">
    <property type="term" value="P:dimethylallyl diphosphate biosynthetic process"/>
    <property type="evidence" value="ECO:0007669"/>
    <property type="project" value="UniProtKB-UniRule"/>
</dbReference>
<dbReference type="PIRSF" id="PIRSF018427">
    <property type="entry name" value="Isopntndiph_ism"/>
    <property type="match status" value="1"/>
</dbReference>
<comment type="function">
    <text evidence="10">Catalyzes the 1,3-allylic rearrangement of the homoallylic substrate isopentenyl (IPP) to its highly electrophilic allylic isomer, dimethylallyl diphosphate (DMAPP).</text>
</comment>
<evidence type="ECO:0000256" key="7">
    <source>
        <dbReference type="ARBA" id="ARBA00023211"/>
    </source>
</evidence>
<dbReference type="PANTHER" id="PTHR10885">
    <property type="entry name" value="ISOPENTENYL-DIPHOSPHATE DELTA-ISOMERASE"/>
    <property type="match status" value="1"/>
</dbReference>
<dbReference type="OrthoDB" id="9809458at2"/>
<feature type="active site" evidence="10 11">
    <location>
        <position position="111"/>
    </location>
</feature>
<evidence type="ECO:0000256" key="6">
    <source>
        <dbReference type="ARBA" id="ARBA00022842"/>
    </source>
</evidence>
<dbReference type="Pfam" id="PF00293">
    <property type="entry name" value="NUDIX"/>
    <property type="match status" value="1"/>
</dbReference>
<feature type="binding site" evidence="10">
    <location>
        <position position="22"/>
    </location>
    <ligand>
        <name>Mn(2+)</name>
        <dbReference type="ChEBI" id="CHEBI:29035"/>
    </ligand>
</feature>
<dbReference type="GO" id="GO:0008299">
    <property type="term" value="P:isoprenoid biosynthetic process"/>
    <property type="evidence" value="ECO:0007669"/>
    <property type="project" value="UniProtKB-KW"/>
</dbReference>
<evidence type="ECO:0000256" key="3">
    <source>
        <dbReference type="ARBA" id="ARBA00012057"/>
    </source>
</evidence>
<evidence type="ECO:0000256" key="11">
    <source>
        <dbReference type="PIRSR" id="PIRSR018427-1"/>
    </source>
</evidence>
<comment type="cofactor">
    <cofactor evidence="10">
        <name>Mg(2+)</name>
        <dbReference type="ChEBI" id="CHEBI:18420"/>
    </cofactor>
    <text evidence="10">Binds 1 Mg(2+) ion per subunit. The magnesium ion binds only when substrate is bound.</text>
</comment>
<dbReference type="InterPro" id="IPR011876">
    <property type="entry name" value="IsopentenylPP_isomerase_typ1"/>
</dbReference>
<dbReference type="InterPro" id="IPR056375">
    <property type="entry name" value="Idi_bact"/>
</dbReference>
<evidence type="ECO:0000256" key="4">
    <source>
        <dbReference type="ARBA" id="ARBA00022490"/>
    </source>
</evidence>
<keyword evidence="5 10" id="KW-0479">Metal-binding</keyword>
<evidence type="ECO:0000313" key="14">
    <source>
        <dbReference type="Proteomes" id="UP000193870"/>
    </source>
</evidence>
<name>A0A1Y5S7H2_9RHOB</name>
<sequence>MTDLIPAWIDGELVPVEKLRVHREGLRHKAVSVFVNAGGETLIQKRAAAKYHTPGLWANACCTHPHWRETPDACARRRLREELGLSTDAPFVHRGQVTYRADVGQGLTEHESVEIYTVDLPRKVTPHPDPAEVGDTRWMGWDALEREIAARPDAFTPWLRIYLADHRALVT</sequence>
<dbReference type="EMBL" id="FWFV01000003">
    <property type="protein sequence ID" value="SLN33923.1"/>
    <property type="molecule type" value="Genomic_DNA"/>
</dbReference>
<comment type="similarity">
    <text evidence="2 10">Belongs to the IPP isomerase type 1 family.</text>
</comment>
<evidence type="ECO:0000256" key="5">
    <source>
        <dbReference type="ARBA" id="ARBA00022723"/>
    </source>
</evidence>
<feature type="binding site" evidence="10">
    <location>
        <position position="109"/>
    </location>
    <ligand>
        <name>Mn(2+)</name>
        <dbReference type="ChEBI" id="CHEBI:29035"/>
    </ligand>
</feature>
<dbReference type="STRING" id="315423.SAMN04488020_103121"/>
<dbReference type="GO" id="GO:0046872">
    <property type="term" value="F:metal ion binding"/>
    <property type="evidence" value="ECO:0007669"/>
    <property type="project" value="UniProtKB-KW"/>
</dbReference>
<evidence type="ECO:0000256" key="2">
    <source>
        <dbReference type="ARBA" id="ARBA00007579"/>
    </source>
</evidence>
<keyword evidence="7 10" id="KW-0464">Manganese</keyword>
<protein>
    <recommendedName>
        <fullName evidence="3 10">Isopentenyl-diphosphate Delta-isomerase</fullName>
        <shortName evidence="10">IPP isomerase</shortName>
        <ecNumber evidence="3 10">5.3.3.2</ecNumber>
    </recommendedName>
    <alternativeName>
        <fullName evidence="10">IPP:DMAPP isomerase</fullName>
    </alternativeName>
    <alternativeName>
        <fullName evidence="10">Isopentenyl pyrophosphate isomerase</fullName>
    </alternativeName>
</protein>
<feature type="binding site" evidence="10">
    <location>
        <position position="64"/>
    </location>
    <ligand>
        <name>Mn(2+)</name>
        <dbReference type="ChEBI" id="CHEBI:29035"/>
    </ligand>
</feature>
<dbReference type="CDD" id="cd02885">
    <property type="entry name" value="NUDIX_IPP_Isomerase"/>
    <property type="match status" value="1"/>
</dbReference>
<feature type="binding site" evidence="10">
    <location>
        <position position="82"/>
    </location>
    <ligand>
        <name>Mg(2+)</name>
        <dbReference type="ChEBI" id="CHEBI:18420"/>
    </ligand>
</feature>
<accession>A0A1Y5S7H2</accession>
<reference evidence="13 14" key="1">
    <citation type="submission" date="2017-03" db="EMBL/GenBank/DDBJ databases">
        <authorList>
            <person name="Afonso C.L."/>
            <person name="Miller P.J."/>
            <person name="Scott M.A."/>
            <person name="Spackman E."/>
            <person name="Goraichik I."/>
            <person name="Dimitrov K.M."/>
            <person name="Suarez D.L."/>
            <person name="Swayne D.E."/>
        </authorList>
    </citation>
    <scope>NUCLEOTIDE SEQUENCE [LARGE SCALE GENOMIC DNA]</scope>
    <source>
        <strain evidence="13 14">CECT 7066</strain>
    </source>
</reference>
<keyword evidence="9 10" id="KW-0413">Isomerase</keyword>
<comment type="cofactor">
    <cofactor evidence="10">
        <name>Mn(2+)</name>
        <dbReference type="ChEBI" id="CHEBI:29035"/>
    </cofactor>
    <text evidence="10">Binds 1 Mn(2+) ion per subunit.</text>
</comment>
<keyword evidence="8 10" id="KW-0414">Isoprene biosynthesis</keyword>
<comment type="pathway">
    <text evidence="1 10">Isoprenoid biosynthesis; dimethylallyl diphosphate biosynthesis; dimethylallyl diphosphate from isopentenyl diphosphate: step 1/1.</text>
</comment>
<dbReference type="RefSeq" id="WP_085853414.1">
    <property type="nucleotide sequence ID" value="NZ_FOPF01000003.1"/>
</dbReference>
<evidence type="ECO:0000259" key="12">
    <source>
        <dbReference type="PROSITE" id="PS51462"/>
    </source>
</evidence>
<dbReference type="AlphaFoldDB" id="A0A1Y5S7H2"/>
<dbReference type="UniPathway" id="UPA00059">
    <property type="reaction ID" value="UER00104"/>
</dbReference>
<evidence type="ECO:0000256" key="10">
    <source>
        <dbReference type="HAMAP-Rule" id="MF_00202"/>
    </source>
</evidence>
<evidence type="ECO:0000256" key="1">
    <source>
        <dbReference type="ARBA" id="ARBA00004826"/>
    </source>
</evidence>
<feature type="binding site" evidence="10">
    <location>
        <position position="111"/>
    </location>
    <ligand>
        <name>Mn(2+)</name>
        <dbReference type="ChEBI" id="CHEBI:29035"/>
    </ligand>
</feature>
<dbReference type="GO" id="GO:0005737">
    <property type="term" value="C:cytoplasm"/>
    <property type="evidence" value="ECO:0007669"/>
    <property type="project" value="UniProtKB-SubCell"/>
</dbReference>
<comment type="catalytic activity">
    <reaction evidence="10">
        <text>isopentenyl diphosphate = dimethylallyl diphosphate</text>
        <dbReference type="Rhea" id="RHEA:23284"/>
        <dbReference type="ChEBI" id="CHEBI:57623"/>
        <dbReference type="ChEBI" id="CHEBI:128769"/>
        <dbReference type="EC" id="5.3.3.2"/>
    </reaction>
</comment>
<keyword evidence="4 10" id="KW-0963">Cytoplasm</keyword>
<dbReference type="NCBIfam" id="NF002995">
    <property type="entry name" value="PRK03759.1"/>
    <property type="match status" value="1"/>
</dbReference>
<evidence type="ECO:0000256" key="8">
    <source>
        <dbReference type="ARBA" id="ARBA00023229"/>
    </source>
</evidence>
<dbReference type="Proteomes" id="UP000193870">
    <property type="component" value="Unassembled WGS sequence"/>
</dbReference>
<evidence type="ECO:0000313" key="13">
    <source>
        <dbReference type="EMBL" id="SLN33923.1"/>
    </source>
</evidence>
<feature type="domain" description="Nudix hydrolase" evidence="12">
    <location>
        <begin position="26"/>
        <end position="161"/>
    </location>
</feature>
<proteinExistence type="inferred from homology"/>
<comment type="subcellular location">
    <subcellularLocation>
        <location evidence="10">Cytoplasm</location>
    </subcellularLocation>
</comment>
<dbReference type="PANTHER" id="PTHR10885:SF0">
    <property type="entry name" value="ISOPENTENYL-DIPHOSPHATE DELTA-ISOMERASE"/>
    <property type="match status" value="1"/>
</dbReference>
<dbReference type="EC" id="5.3.3.2" evidence="3 10"/>
<feature type="binding site" evidence="10">
    <location>
        <position position="28"/>
    </location>
    <ligand>
        <name>Mn(2+)</name>
        <dbReference type="ChEBI" id="CHEBI:29035"/>
    </ligand>
</feature>
<dbReference type="InterPro" id="IPR000086">
    <property type="entry name" value="NUDIX_hydrolase_dom"/>
</dbReference>
<dbReference type="SUPFAM" id="SSF55811">
    <property type="entry name" value="Nudix"/>
    <property type="match status" value="1"/>
</dbReference>
<feature type="active site" evidence="10 11">
    <location>
        <position position="62"/>
    </location>
</feature>
<organism evidence="13 14">
    <name type="scientific">Palleronia marisminoris</name>
    <dbReference type="NCBI Taxonomy" id="315423"/>
    <lineage>
        <taxon>Bacteria</taxon>
        <taxon>Pseudomonadati</taxon>
        <taxon>Pseudomonadota</taxon>
        <taxon>Alphaproteobacteria</taxon>
        <taxon>Rhodobacterales</taxon>
        <taxon>Roseobacteraceae</taxon>
        <taxon>Palleronia</taxon>
    </lineage>
</organism>
<keyword evidence="14" id="KW-1185">Reference proteome</keyword>
<dbReference type="InterPro" id="IPR015797">
    <property type="entry name" value="NUDIX_hydrolase-like_dom_sf"/>
</dbReference>
<dbReference type="PROSITE" id="PS51462">
    <property type="entry name" value="NUDIX"/>
    <property type="match status" value="1"/>
</dbReference>
<dbReference type="Gene3D" id="3.90.79.10">
    <property type="entry name" value="Nucleoside Triphosphate Pyrophosphohydrolase"/>
    <property type="match status" value="1"/>
</dbReference>
<evidence type="ECO:0000256" key="9">
    <source>
        <dbReference type="ARBA" id="ARBA00023235"/>
    </source>
</evidence>
<dbReference type="HAMAP" id="MF_00202">
    <property type="entry name" value="Idi"/>
    <property type="match status" value="1"/>
</dbReference>
<dbReference type="GO" id="GO:0004452">
    <property type="term" value="F:isopentenyl-diphosphate delta-isomerase activity"/>
    <property type="evidence" value="ECO:0007669"/>
    <property type="project" value="UniProtKB-UniRule"/>
</dbReference>
<gene>
    <name evidence="10 13" type="primary">idi</name>
    <name evidence="13" type="ORF">PAM7066_01401</name>
</gene>
<keyword evidence="6 10" id="KW-0460">Magnesium</keyword>